<accession>A0ABW0LQC1</accession>
<reference evidence="4" key="1">
    <citation type="journal article" date="2019" name="Int. J. Syst. Evol. Microbiol.">
        <title>The Global Catalogue of Microorganisms (GCM) 10K type strain sequencing project: providing services to taxonomists for standard genome sequencing and annotation.</title>
        <authorList>
            <consortium name="The Broad Institute Genomics Platform"/>
            <consortium name="The Broad Institute Genome Sequencing Center for Infectious Disease"/>
            <person name="Wu L."/>
            <person name="Ma J."/>
        </authorList>
    </citation>
    <scope>NUCLEOTIDE SEQUENCE [LARGE SCALE GENOMIC DNA]</scope>
    <source>
        <strain evidence="4">CCUG 57113</strain>
    </source>
</reference>
<dbReference type="InterPro" id="IPR039430">
    <property type="entry name" value="Thymidylate_kin-like_dom"/>
</dbReference>
<dbReference type="EMBL" id="JBHSMH010000007">
    <property type="protein sequence ID" value="MFC5468073.1"/>
    <property type="molecule type" value="Genomic_DNA"/>
</dbReference>
<dbReference type="InterPro" id="IPR027417">
    <property type="entry name" value="P-loop_NTPase"/>
</dbReference>
<proteinExistence type="inferred from homology"/>
<evidence type="ECO:0000313" key="4">
    <source>
        <dbReference type="Proteomes" id="UP001596105"/>
    </source>
</evidence>
<dbReference type="GO" id="GO:0016301">
    <property type="term" value="F:kinase activity"/>
    <property type="evidence" value="ECO:0007669"/>
    <property type="project" value="UniProtKB-KW"/>
</dbReference>
<evidence type="ECO:0000313" key="3">
    <source>
        <dbReference type="EMBL" id="MFC5468073.1"/>
    </source>
</evidence>
<comment type="caution">
    <text evidence="3">The sequence shown here is derived from an EMBL/GenBank/DDBJ whole genome shotgun (WGS) entry which is preliminary data.</text>
</comment>
<keyword evidence="3" id="KW-0808">Transferase</keyword>
<feature type="domain" description="Thymidylate kinase-like" evidence="2">
    <location>
        <begin position="18"/>
        <end position="193"/>
    </location>
</feature>
<keyword evidence="4" id="KW-1185">Reference proteome</keyword>
<sequence>MEPQPDRVHRGKGVLIVFEGISGSGKSEGIGRLRSELKARGFAASVVEWNSRGFLRELAERLKSRNWLGPAAYSLLQWFGFFLDYAFVIVPRLRRNEIVIADRYVYTGCTRDIVNGAGRISGWLWLRLARAPDLLFFFDQPPFVCWERIQRRGKALFYPNRSIRRNSESRNPELVYLTKLREEYGELLKRPGTVKRTRTVIVTDAQTQVASCVEAYLLEKWGKAAVYRYGPENRTRGG</sequence>
<dbReference type="PANTHER" id="PTHR10344:SF1">
    <property type="entry name" value="THYMIDYLATE KINASE"/>
    <property type="match status" value="1"/>
</dbReference>
<dbReference type="RefSeq" id="WP_209746406.1">
    <property type="nucleotide sequence ID" value="NZ_JBHSMH010000007.1"/>
</dbReference>
<dbReference type="SUPFAM" id="SSF52540">
    <property type="entry name" value="P-loop containing nucleoside triphosphate hydrolases"/>
    <property type="match status" value="1"/>
</dbReference>
<organism evidence="3 4">
    <name type="scientific">Cohnella suwonensis</name>
    <dbReference type="NCBI Taxonomy" id="696072"/>
    <lineage>
        <taxon>Bacteria</taxon>
        <taxon>Bacillati</taxon>
        <taxon>Bacillota</taxon>
        <taxon>Bacilli</taxon>
        <taxon>Bacillales</taxon>
        <taxon>Paenibacillaceae</taxon>
        <taxon>Cohnella</taxon>
    </lineage>
</organism>
<evidence type="ECO:0000259" key="2">
    <source>
        <dbReference type="Pfam" id="PF02223"/>
    </source>
</evidence>
<evidence type="ECO:0000256" key="1">
    <source>
        <dbReference type="ARBA" id="ARBA00009776"/>
    </source>
</evidence>
<dbReference type="PANTHER" id="PTHR10344">
    <property type="entry name" value="THYMIDYLATE KINASE"/>
    <property type="match status" value="1"/>
</dbReference>
<dbReference type="Pfam" id="PF02223">
    <property type="entry name" value="Thymidylate_kin"/>
    <property type="match status" value="1"/>
</dbReference>
<gene>
    <name evidence="3" type="ORF">ACFPPD_05025</name>
</gene>
<protein>
    <submittedName>
        <fullName evidence="3">dTMP kinase</fullName>
    </submittedName>
</protein>
<dbReference type="Proteomes" id="UP001596105">
    <property type="component" value="Unassembled WGS sequence"/>
</dbReference>
<name>A0ABW0LQC1_9BACL</name>
<comment type="similarity">
    <text evidence="1">Belongs to the thymidylate kinase family.</text>
</comment>
<keyword evidence="3" id="KW-0418">Kinase</keyword>
<dbReference type="Gene3D" id="3.40.50.300">
    <property type="entry name" value="P-loop containing nucleotide triphosphate hydrolases"/>
    <property type="match status" value="1"/>
</dbReference>